<evidence type="ECO:0000313" key="8">
    <source>
        <dbReference type="Proteomes" id="UP000799538"/>
    </source>
</evidence>
<feature type="chain" id="PRO_5025588863" description="Peptidase C15, pyroglutamyl peptidase I-like protein" evidence="6">
    <location>
        <begin position="22"/>
        <end position="466"/>
    </location>
</feature>
<dbReference type="Gene3D" id="3.40.630.20">
    <property type="entry name" value="Peptidase C15, pyroglutamyl peptidase I-like"/>
    <property type="match status" value="1"/>
</dbReference>
<dbReference type="OrthoDB" id="408631at2759"/>
<dbReference type="InterPro" id="IPR016125">
    <property type="entry name" value="Peptidase_C15-like"/>
</dbReference>
<evidence type="ECO:0000256" key="5">
    <source>
        <dbReference type="SAM" id="MobiDB-lite"/>
    </source>
</evidence>
<evidence type="ECO:0000256" key="2">
    <source>
        <dbReference type="ARBA" id="ARBA00022670"/>
    </source>
</evidence>
<name>A0A6A6GC22_9PEZI</name>
<keyword evidence="6" id="KW-0732">Signal</keyword>
<evidence type="ECO:0000256" key="6">
    <source>
        <dbReference type="SAM" id="SignalP"/>
    </source>
</evidence>
<dbReference type="InterPro" id="IPR036440">
    <property type="entry name" value="Peptidase_C15-like_sf"/>
</dbReference>
<keyword evidence="4" id="KW-0788">Thiol protease</keyword>
<dbReference type="EMBL" id="ML992506">
    <property type="protein sequence ID" value="KAF2223271.1"/>
    <property type="molecule type" value="Genomic_DNA"/>
</dbReference>
<feature type="region of interest" description="Disordered" evidence="5">
    <location>
        <begin position="134"/>
        <end position="178"/>
    </location>
</feature>
<evidence type="ECO:0008006" key="9">
    <source>
        <dbReference type="Google" id="ProtNLM"/>
    </source>
</evidence>
<evidence type="ECO:0000256" key="4">
    <source>
        <dbReference type="ARBA" id="ARBA00022807"/>
    </source>
</evidence>
<evidence type="ECO:0000256" key="1">
    <source>
        <dbReference type="ARBA" id="ARBA00006641"/>
    </source>
</evidence>
<feature type="compositionally biased region" description="Gly residues" evidence="5">
    <location>
        <begin position="149"/>
        <end position="160"/>
    </location>
</feature>
<accession>A0A6A6GC22</accession>
<dbReference type="Proteomes" id="UP000799538">
    <property type="component" value="Unassembled WGS sequence"/>
</dbReference>
<proteinExistence type="inferred from homology"/>
<feature type="compositionally biased region" description="Low complexity" evidence="5">
    <location>
        <begin position="134"/>
        <end position="148"/>
    </location>
</feature>
<dbReference type="GO" id="GO:0006508">
    <property type="term" value="P:proteolysis"/>
    <property type="evidence" value="ECO:0007669"/>
    <property type="project" value="UniProtKB-KW"/>
</dbReference>
<comment type="similarity">
    <text evidence="1">Belongs to the peptidase C15 family.</text>
</comment>
<organism evidence="7 8">
    <name type="scientific">Elsinoe ampelina</name>
    <dbReference type="NCBI Taxonomy" id="302913"/>
    <lineage>
        <taxon>Eukaryota</taxon>
        <taxon>Fungi</taxon>
        <taxon>Dikarya</taxon>
        <taxon>Ascomycota</taxon>
        <taxon>Pezizomycotina</taxon>
        <taxon>Dothideomycetes</taxon>
        <taxon>Dothideomycetidae</taxon>
        <taxon>Myriangiales</taxon>
        <taxon>Elsinoaceae</taxon>
        <taxon>Elsinoe</taxon>
    </lineage>
</organism>
<keyword evidence="3" id="KW-0378">Hydrolase</keyword>
<sequence>MFAKASFVFAAFAVAAQLASAQAPPACLLAVVNTNANPADVQGICKKSSEFNDKLIDLCGDNVDAAQKAFTSVCKNAGVTVTLASPSASATGKGAYPISNITYTSQYYDESCSCSKTATFTTTAYTGSGLTTATGGAGNSTQASPTGTSGSGSGSSGTGSGSSASGSARSSSGTASAAPAATGGASHFQLAGYSLGAMAVAGLAVALNSIVMAPVFNVFVTGFGPFPSGDGEKFEKNASHEVTKLLPSQLAPRSSSNPGDVQINIINPTAAPDAYVKTEYAYIRDYVKKLHADSKQYDLYLHIGMAYGWDFVSVERCAYKQIMTSSWAKNADKRTGYYTTKDNAGKTVLDLGPCPWDGVPIGLAPAFSIDDTIDRAKTVLRSQTAFAAEEDKEIVIKQHEEAGTYCCGFIYYESLANKWKKGEKANVLFCHVPGETDEKSLQRARDAIVAVIASATAQLIQEDQKA</sequence>
<reference evidence="8" key="1">
    <citation type="journal article" date="2020" name="Stud. Mycol.">
        <title>101 Dothideomycetes genomes: A test case for predicting lifestyles and emergence of pathogens.</title>
        <authorList>
            <person name="Haridas S."/>
            <person name="Albert R."/>
            <person name="Binder M."/>
            <person name="Bloem J."/>
            <person name="LaButti K."/>
            <person name="Salamov A."/>
            <person name="Andreopoulos B."/>
            <person name="Baker S."/>
            <person name="Barry K."/>
            <person name="Bills G."/>
            <person name="Bluhm B."/>
            <person name="Cannon C."/>
            <person name="Castanera R."/>
            <person name="Culley D."/>
            <person name="Daum C."/>
            <person name="Ezra D."/>
            <person name="Gonzalez J."/>
            <person name="Henrissat B."/>
            <person name="Kuo A."/>
            <person name="Liang C."/>
            <person name="Lipzen A."/>
            <person name="Lutzoni F."/>
            <person name="Magnuson J."/>
            <person name="Mondo S."/>
            <person name="Nolan M."/>
            <person name="Ohm R."/>
            <person name="Pangilinan J."/>
            <person name="Park H.-J."/>
            <person name="Ramirez L."/>
            <person name="Alfaro M."/>
            <person name="Sun H."/>
            <person name="Tritt A."/>
            <person name="Yoshinaga Y."/>
            <person name="Zwiers L.-H."/>
            <person name="Turgeon B."/>
            <person name="Goodwin S."/>
            <person name="Spatafora J."/>
            <person name="Crous P."/>
            <person name="Grigoriev I."/>
        </authorList>
    </citation>
    <scope>NUCLEOTIDE SEQUENCE [LARGE SCALE GENOMIC DNA]</scope>
    <source>
        <strain evidence="8">CECT 20119</strain>
    </source>
</reference>
<feature type="signal peptide" evidence="6">
    <location>
        <begin position="1"/>
        <end position="21"/>
    </location>
</feature>
<protein>
    <recommendedName>
        <fullName evidence="9">Peptidase C15, pyroglutamyl peptidase I-like protein</fullName>
    </recommendedName>
</protein>
<keyword evidence="8" id="KW-1185">Reference proteome</keyword>
<dbReference type="PANTHER" id="PTHR23402:SF1">
    <property type="entry name" value="PYROGLUTAMYL-PEPTIDASE I"/>
    <property type="match status" value="1"/>
</dbReference>
<feature type="compositionally biased region" description="Low complexity" evidence="5">
    <location>
        <begin position="161"/>
        <end position="178"/>
    </location>
</feature>
<evidence type="ECO:0000313" key="7">
    <source>
        <dbReference type="EMBL" id="KAF2223271.1"/>
    </source>
</evidence>
<evidence type="ECO:0000256" key="3">
    <source>
        <dbReference type="ARBA" id="ARBA00022801"/>
    </source>
</evidence>
<dbReference type="AlphaFoldDB" id="A0A6A6GC22"/>
<dbReference type="SUPFAM" id="SSF53182">
    <property type="entry name" value="Pyrrolidone carboxyl peptidase (pyroglutamate aminopeptidase)"/>
    <property type="match status" value="1"/>
</dbReference>
<dbReference type="GO" id="GO:0008234">
    <property type="term" value="F:cysteine-type peptidase activity"/>
    <property type="evidence" value="ECO:0007669"/>
    <property type="project" value="UniProtKB-KW"/>
</dbReference>
<keyword evidence="2" id="KW-0645">Protease</keyword>
<gene>
    <name evidence="7" type="ORF">BDZ85DRAFT_249271</name>
</gene>
<dbReference type="PANTHER" id="PTHR23402">
    <property type="entry name" value="PROTEASE FAMILY C15 PYROGLUTAMYL-PEPTIDASE I-RELATED"/>
    <property type="match status" value="1"/>
</dbReference>